<sequence length="53" mass="6182">MSAPLPTFGTAKKFVAKQRVHVEQFQDSPDHVYELGESDKLKHFQAIRQKRKQ</sequence>
<protein>
    <submittedName>
        <fullName evidence="1">Uncharacterized protein</fullName>
    </submittedName>
</protein>
<comment type="caution">
    <text evidence="1">The sequence shown here is derived from an EMBL/GenBank/DDBJ whole genome shotgun (WGS) entry which is preliminary data.</text>
</comment>
<reference evidence="1 2" key="1">
    <citation type="submission" date="2018-06" db="EMBL/GenBank/DDBJ databases">
        <title>Comparative genomics reveals the genomic features of Rhizophagus irregularis, R. cerebriforme, R. diaphanum and Gigaspora rosea, and their symbiotic lifestyle signature.</title>
        <authorList>
            <person name="Morin E."/>
            <person name="San Clemente H."/>
            <person name="Chen E.C.H."/>
            <person name="De La Providencia I."/>
            <person name="Hainaut M."/>
            <person name="Kuo A."/>
            <person name="Kohler A."/>
            <person name="Murat C."/>
            <person name="Tang N."/>
            <person name="Roy S."/>
            <person name="Loubradou J."/>
            <person name="Henrissat B."/>
            <person name="Grigoriev I.V."/>
            <person name="Corradi N."/>
            <person name="Roux C."/>
            <person name="Martin F.M."/>
        </authorList>
    </citation>
    <scope>NUCLEOTIDE SEQUENCE [LARGE SCALE GENOMIC DNA]</scope>
    <source>
        <strain evidence="1 2">DAOM 194757</strain>
    </source>
</reference>
<accession>A0A397U6R2</accession>
<gene>
    <name evidence="1" type="ORF">C2G38_2218371</name>
</gene>
<dbReference type="Proteomes" id="UP000266673">
    <property type="component" value="Unassembled WGS sequence"/>
</dbReference>
<dbReference type="AlphaFoldDB" id="A0A397U6R2"/>
<name>A0A397U6R2_9GLOM</name>
<organism evidence="1 2">
    <name type="scientific">Gigaspora rosea</name>
    <dbReference type="NCBI Taxonomy" id="44941"/>
    <lineage>
        <taxon>Eukaryota</taxon>
        <taxon>Fungi</taxon>
        <taxon>Fungi incertae sedis</taxon>
        <taxon>Mucoromycota</taxon>
        <taxon>Glomeromycotina</taxon>
        <taxon>Glomeromycetes</taxon>
        <taxon>Diversisporales</taxon>
        <taxon>Gigasporaceae</taxon>
        <taxon>Gigaspora</taxon>
    </lineage>
</organism>
<evidence type="ECO:0000313" key="2">
    <source>
        <dbReference type="Proteomes" id="UP000266673"/>
    </source>
</evidence>
<evidence type="ECO:0000313" key="1">
    <source>
        <dbReference type="EMBL" id="RIB05920.1"/>
    </source>
</evidence>
<proteinExistence type="predicted"/>
<keyword evidence="2" id="KW-1185">Reference proteome</keyword>
<dbReference type="EMBL" id="QKWP01001897">
    <property type="protein sequence ID" value="RIB05920.1"/>
    <property type="molecule type" value="Genomic_DNA"/>
</dbReference>